<proteinExistence type="predicted"/>
<dbReference type="SUPFAM" id="SSF49899">
    <property type="entry name" value="Concanavalin A-like lectins/glucanases"/>
    <property type="match status" value="1"/>
</dbReference>
<keyword evidence="2" id="KW-1185">Reference proteome</keyword>
<dbReference type="GO" id="GO:0005975">
    <property type="term" value="P:carbohydrate metabolic process"/>
    <property type="evidence" value="ECO:0007669"/>
    <property type="project" value="UniProtKB-ARBA"/>
</dbReference>
<accession>A0A561PC96</accession>
<dbReference type="InterPro" id="IPR002591">
    <property type="entry name" value="Phosphodiest/P_Trfase"/>
</dbReference>
<dbReference type="Pfam" id="PF13385">
    <property type="entry name" value="Laminin_G_3"/>
    <property type="match status" value="1"/>
</dbReference>
<comment type="caution">
    <text evidence="1">The sequence shown here is derived from an EMBL/GenBank/DDBJ whole genome shotgun (WGS) entry which is preliminary data.</text>
</comment>
<name>A0A561PC96_9BACT</name>
<dbReference type="GO" id="GO:0004553">
    <property type="term" value="F:hydrolase activity, hydrolyzing O-glycosyl compounds"/>
    <property type="evidence" value="ECO:0007669"/>
    <property type="project" value="UniProtKB-ARBA"/>
</dbReference>
<dbReference type="Proteomes" id="UP000320811">
    <property type="component" value="Unassembled WGS sequence"/>
</dbReference>
<sequence length="576" mass="63207">MSQYKKIGRLFLPVLFTVMVACNKDAKIMRQTPGGNDTITNDPLPKVLYVIIDGARGASVNKVAPPFLTSMTSNAIYSWHSLTDTSAVQATSWADMLTGVSRQRHSVSTNDFSGNNLSAYPSVTKRIKSRLPDYPVNFFCAKKSLADYLSSGSDKTAYFENDDKAVKNAVLDALGKDTAGLIIAHFGNVDAAGAAYGYDASVPQYRDAITNMDQYMGEMLGKLRQRKNFSGEKWLVVVTSSIGGPYPIDPQEDDNTAFSNPRLNTFTIIYAPTFQPFFLDRPFNGTRFSGSTVRLFGKDNAVFATVPDAIEAYNFGDTTSFTVELNIKVNQRPDGSYNYTWPSILGKRASFDRGVPGWVMFLEQNYWQINFGQSGKGNIQARGAVIGDGKWHNIAAVILSRDGRRYARTYTDGKFGEEKEITGQGNINSPAPLRIGYLPGSVNQPADVYMAAVRIFKCAIDDATIAKDAAAIRVDDNHPYVDFLLGYWPATDGTGGIFKDKSAQGHPFILQGVSSGNYSWDPFSTVLLPPSSANIQTLVPAGKDIPLFVLSWLNIIPDPAWQMEGKVWTTGQINVK</sequence>
<dbReference type="InterPro" id="IPR017850">
    <property type="entry name" value="Alkaline_phosphatase_core_sf"/>
</dbReference>
<evidence type="ECO:0000313" key="1">
    <source>
        <dbReference type="EMBL" id="TWF35690.1"/>
    </source>
</evidence>
<dbReference type="Pfam" id="PF01663">
    <property type="entry name" value="Phosphodiest"/>
    <property type="match status" value="1"/>
</dbReference>
<organism evidence="1 2">
    <name type="scientific">Chitinophaga polysaccharea</name>
    <dbReference type="NCBI Taxonomy" id="1293035"/>
    <lineage>
        <taxon>Bacteria</taxon>
        <taxon>Pseudomonadati</taxon>
        <taxon>Bacteroidota</taxon>
        <taxon>Chitinophagia</taxon>
        <taxon>Chitinophagales</taxon>
        <taxon>Chitinophagaceae</taxon>
        <taxon>Chitinophaga</taxon>
    </lineage>
</organism>
<evidence type="ECO:0000313" key="2">
    <source>
        <dbReference type="Proteomes" id="UP000320811"/>
    </source>
</evidence>
<dbReference type="Gene3D" id="3.40.720.10">
    <property type="entry name" value="Alkaline Phosphatase, subunit A"/>
    <property type="match status" value="1"/>
</dbReference>
<protein>
    <submittedName>
        <fullName evidence="1">Type I phosphodiesterase/nucleotide pyrophosphatase</fullName>
    </submittedName>
</protein>
<dbReference type="SUPFAM" id="SSF53649">
    <property type="entry name" value="Alkaline phosphatase-like"/>
    <property type="match status" value="1"/>
</dbReference>
<dbReference type="AlphaFoldDB" id="A0A561PC96"/>
<dbReference type="OrthoDB" id="279982at2"/>
<reference evidence="1 2" key="1">
    <citation type="submission" date="2019-06" db="EMBL/GenBank/DDBJ databases">
        <title>Sorghum-associated microbial communities from plants grown in Nebraska, USA.</title>
        <authorList>
            <person name="Schachtman D."/>
        </authorList>
    </citation>
    <scope>NUCLEOTIDE SEQUENCE [LARGE SCALE GENOMIC DNA]</scope>
    <source>
        <strain evidence="1 2">1209</strain>
    </source>
</reference>
<dbReference type="InterPro" id="IPR013320">
    <property type="entry name" value="ConA-like_dom_sf"/>
</dbReference>
<gene>
    <name evidence="1" type="ORF">FHW36_10846</name>
</gene>
<dbReference type="Gene3D" id="2.60.120.200">
    <property type="match status" value="1"/>
</dbReference>
<dbReference type="PROSITE" id="PS51257">
    <property type="entry name" value="PROKAR_LIPOPROTEIN"/>
    <property type="match status" value="1"/>
</dbReference>
<dbReference type="RefSeq" id="WP_145672842.1">
    <property type="nucleotide sequence ID" value="NZ_VIWO01000008.1"/>
</dbReference>
<dbReference type="EMBL" id="VIWO01000008">
    <property type="protein sequence ID" value="TWF35690.1"/>
    <property type="molecule type" value="Genomic_DNA"/>
</dbReference>